<dbReference type="EMBL" id="JABCRI010000010">
    <property type="protein sequence ID" value="KAF8399851.1"/>
    <property type="molecule type" value="Genomic_DNA"/>
</dbReference>
<accession>A0A834Z6P2</accession>
<evidence type="ECO:0000256" key="3">
    <source>
        <dbReference type="ARBA" id="ARBA00023315"/>
    </source>
</evidence>
<dbReference type="Proteomes" id="UP000655225">
    <property type="component" value="Unassembled WGS sequence"/>
</dbReference>
<dbReference type="PANTHER" id="PTHR31623">
    <property type="entry name" value="F21J9.9"/>
    <property type="match status" value="1"/>
</dbReference>
<dbReference type="Gene3D" id="3.30.559.10">
    <property type="entry name" value="Chloramphenicol acetyltransferase-like domain"/>
    <property type="match status" value="2"/>
</dbReference>
<gene>
    <name evidence="4" type="ORF">HHK36_015722</name>
</gene>
<keyword evidence="5" id="KW-1185">Reference proteome</keyword>
<dbReference type="Pfam" id="PF02458">
    <property type="entry name" value="Transferase"/>
    <property type="match status" value="1"/>
</dbReference>
<dbReference type="OMA" id="NIMRSAL"/>
<keyword evidence="3" id="KW-0012">Acyltransferase</keyword>
<evidence type="ECO:0000313" key="5">
    <source>
        <dbReference type="Proteomes" id="UP000655225"/>
    </source>
</evidence>
<protein>
    <submittedName>
        <fullName evidence="4">Uncharacterized protein</fullName>
    </submittedName>
</protein>
<dbReference type="InterPro" id="IPR023213">
    <property type="entry name" value="CAT-like_dom_sf"/>
</dbReference>
<dbReference type="GO" id="GO:0016746">
    <property type="term" value="F:acyltransferase activity"/>
    <property type="evidence" value="ECO:0007669"/>
    <property type="project" value="UniProtKB-KW"/>
</dbReference>
<keyword evidence="2" id="KW-0808">Transferase</keyword>
<evidence type="ECO:0000313" key="4">
    <source>
        <dbReference type="EMBL" id="KAF8399851.1"/>
    </source>
</evidence>
<organism evidence="4 5">
    <name type="scientific">Tetracentron sinense</name>
    <name type="common">Spur-leaf</name>
    <dbReference type="NCBI Taxonomy" id="13715"/>
    <lineage>
        <taxon>Eukaryota</taxon>
        <taxon>Viridiplantae</taxon>
        <taxon>Streptophyta</taxon>
        <taxon>Embryophyta</taxon>
        <taxon>Tracheophyta</taxon>
        <taxon>Spermatophyta</taxon>
        <taxon>Magnoliopsida</taxon>
        <taxon>Trochodendrales</taxon>
        <taxon>Trochodendraceae</taxon>
        <taxon>Tetracentron</taxon>
    </lineage>
</organism>
<dbReference type="OrthoDB" id="671439at2759"/>
<comment type="similarity">
    <text evidence="1">Belongs to the plant acyltransferase family.</text>
</comment>
<evidence type="ECO:0000256" key="1">
    <source>
        <dbReference type="ARBA" id="ARBA00009861"/>
    </source>
</evidence>
<dbReference type="AlphaFoldDB" id="A0A834Z6P2"/>
<dbReference type="PANTHER" id="PTHR31623:SF25">
    <property type="entry name" value="VINORINE SYNTHASE-LIKE"/>
    <property type="match status" value="1"/>
</dbReference>
<reference evidence="4 5" key="1">
    <citation type="submission" date="2020-04" db="EMBL/GenBank/DDBJ databases">
        <title>Plant Genome Project.</title>
        <authorList>
            <person name="Zhang R.-G."/>
        </authorList>
    </citation>
    <scope>NUCLEOTIDE SEQUENCE [LARGE SCALE GENOMIC DNA]</scope>
    <source>
        <strain evidence="4">YNK0</strain>
        <tissue evidence="4">Leaf</tissue>
    </source>
</reference>
<name>A0A834Z6P2_TETSI</name>
<sequence>MSSETMKVEIVSRETIKPSSPTPHHLSHFQLSFLDQLAPPVYVPIILFYSANTENAERCDRLKKSLSTTLTRFYPAAGKIKNSISVDCNDDGADYFLAQVSCQLSDVLGQPKADVLKQFLPCEPYTTWTGSGADVVLAVQLNVFDCGGLAIGVCISHKIADAASLATFVGTWSAIARGATEIVGPRFDLASLFPPRDLSGFMPTTGITKDKIVTKRFVFDASKIAALRAKAATGTCVECPTRVEALSAFIWRRFLALFTDERKAGTENMHVLVHAVNLRGRMDPPLPQHSFGNVWRPTTFPLGESDHKDSRHGFEGLVRDAIRKIDGEYVRKLQEGDEYYMKNILKMSQRFSKGEVVTLGFSSWCRFPFYHVDFGWGKPTWVCTTTLPFKNVVIFMDTKSGDGIEAWVNMLEEDMAEFERDQELLEFTSSSPKC</sequence>
<evidence type="ECO:0000256" key="2">
    <source>
        <dbReference type="ARBA" id="ARBA00022679"/>
    </source>
</evidence>
<comment type="caution">
    <text evidence="4">The sequence shown here is derived from an EMBL/GenBank/DDBJ whole genome shotgun (WGS) entry which is preliminary data.</text>
</comment>
<proteinExistence type="inferred from homology"/>